<dbReference type="GeneID" id="18910898"/>
<name>K5WFQ1_PHACS</name>
<dbReference type="HOGENOM" id="CLU_2622815_0_0_1"/>
<dbReference type="Proteomes" id="UP000008370">
    <property type="component" value="Unassembled WGS sequence"/>
</dbReference>
<evidence type="ECO:0000313" key="3">
    <source>
        <dbReference type="Proteomes" id="UP000008370"/>
    </source>
</evidence>
<evidence type="ECO:0000313" key="2">
    <source>
        <dbReference type="EMBL" id="EKM58140.1"/>
    </source>
</evidence>
<dbReference type="KEGG" id="pco:PHACADRAFT_193262"/>
<dbReference type="RefSeq" id="XP_007393467.1">
    <property type="nucleotide sequence ID" value="XM_007393405.1"/>
</dbReference>
<protein>
    <submittedName>
        <fullName evidence="2">Uncharacterized protein</fullName>
    </submittedName>
</protein>
<dbReference type="InParanoid" id="K5WFQ1"/>
<feature type="chain" id="PRO_5003889349" evidence="1">
    <location>
        <begin position="21"/>
        <end position="78"/>
    </location>
</feature>
<proteinExistence type="predicted"/>
<dbReference type="OrthoDB" id="10474353at2759"/>
<dbReference type="AlphaFoldDB" id="K5WFQ1"/>
<keyword evidence="1" id="KW-0732">Signal</keyword>
<sequence length="78" mass="8155">MRSTLSVVLLLVVPLALVAAAPPPLLPCEASTEDAVAQHGGLDKRNPAATIWGITNMCVAGGRTAHVTIEDVENRARQ</sequence>
<reference evidence="2 3" key="1">
    <citation type="journal article" date="2012" name="BMC Genomics">
        <title>Comparative genomics of the white-rot fungi, Phanerochaete carnosa and P. chrysosporium, to elucidate the genetic basis of the distinct wood types they colonize.</title>
        <authorList>
            <person name="Suzuki H."/>
            <person name="MacDonald J."/>
            <person name="Syed K."/>
            <person name="Salamov A."/>
            <person name="Hori C."/>
            <person name="Aerts A."/>
            <person name="Henrissat B."/>
            <person name="Wiebenga A."/>
            <person name="vanKuyk P.A."/>
            <person name="Barry K."/>
            <person name="Lindquist E."/>
            <person name="LaButti K."/>
            <person name="Lapidus A."/>
            <person name="Lucas S."/>
            <person name="Coutinho P."/>
            <person name="Gong Y."/>
            <person name="Samejima M."/>
            <person name="Mahadevan R."/>
            <person name="Abou-Zaid M."/>
            <person name="de Vries R.P."/>
            <person name="Igarashi K."/>
            <person name="Yadav J.S."/>
            <person name="Grigoriev I.V."/>
            <person name="Master E.R."/>
        </authorList>
    </citation>
    <scope>NUCLEOTIDE SEQUENCE [LARGE SCALE GENOMIC DNA]</scope>
    <source>
        <strain evidence="2 3">HHB-10118-sp</strain>
    </source>
</reference>
<gene>
    <name evidence="2" type="ORF">PHACADRAFT_193262</name>
</gene>
<keyword evidence="3" id="KW-1185">Reference proteome</keyword>
<feature type="signal peptide" evidence="1">
    <location>
        <begin position="1"/>
        <end position="20"/>
    </location>
</feature>
<dbReference type="EMBL" id="JH930470">
    <property type="protein sequence ID" value="EKM58140.1"/>
    <property type="molecule type" value="Genomic_DNA"/>
</dbReference>
<accession>K5WFQ1</accession>
<organism evidence="2 3">
    <name type="scientific">Phanerochaete carnosa (strain HHB-10118-sp)</name>
    <name type="common">White-rot fungus</name>
    <name type="synonym">Peniophora carnosa</name>
    <dbReference type="NCBI Taxonomy" id="650164"/>
    <lineage>
        <taxon>Eukaryota</taxon>
        <taxon>Fungi</taxon>
        <taxon>Dikarya</taxon>
        <taxon>Basidiomycota</taxon>
        <taxon>Agaricomycotina</taxon>
        <taxon>Agaricomycetes</taxon>
        <taxon>Polyporales</taxon>
        <taxon>Phanerochaetaceae</taxon>
        <taxon>Phanerochaete</taxon>
    </lineage>
</organism>
<evidence type="ECO:0000256" key="1">
    <source>
        <dbReference type="SAM" id="SignalP"/>
    </source>
</evidence>